<sequence>MQFKLKTITFALIAGGVLLNTNVALADDASDLQALKETIHELDQKIKILERKNELADEKAVEDKKTTPVIKTGSEGFGFQSGDGKNAIYLNGRVQADYHAYGKSDAQNADSFDLRRAYLTIQGKVNGDYDFKVTGDFAQQNNFTPSVTTSSTKTILDEAYFGINWWKEAKFRFGQFNMPFGLENYTSDLFNDFSERAVTEALTPSKERGAMVHGVPIEGTYYGLALSTGRGKNADNLDTQVDGPEVIGRGIINLAKFAKLDDTVIHLGGSFSHGYISGNQSTNNNTLTTNSFLVGQGNASSKTEGNGITFFTPTGLGIGAGNDIERTRLGAEAAIAYGPVKLQSEYVTHNYSGVSTTTGFVGPFDKDIDAWYVSANWLVTGESYASSYLPDGTWGRIKPRQNFGLTGTGIGAIVLGLRYSEYDASDFATGVGAPAKNAAPYASNQPTGSHAWTGAATWILNPNTRLLLNYIDTRFEGGSILVKNDQGTGVGLTNGEKALTLRGQFDF</sequence>
<evidence type="ECO:0000256" key="2">
    <source>
        <dbReference type="SAM" id="SignalP"/>
    </source>
</evidence>
<reference evidence="3" key="1">
    <citation type="journal article" date="2021" name="Arch. Microbiol.">
        <title>Methyloradius palustris gen. nov., sp. nov., a methanol-oxidizing bacterium isolated from snow.</title>
        <authorList>
            <person name="Miyadera T."/>
            <person name="Kojima H."/>
            <person name="Fukui M."/>
        </authorList>
    </citation>
    <scope>NUCLEOTIDE SEQUENCE</scope>
    <source>
        <strain evidence="3">Zm11</strain>
    </source>
</reference>
<dbReference type="InterPro" id="IPR010870">
    <property type="entry name" value="Porin_O/P"/>
</dbReference>
<keyword evidence="2" id="KW-0732">Signal</keyword>
<keyword evidence="1" id="KW-0175">Coiled coil</keyword>
<evidence type="ECO:0000313" key="3">
    <source>
        <dbReference type="EMBL" id="BCM24397.1"/>
    </source>
</evidence>
<proteinExistence type="predicted"/>
<feature type="coiled-coil region" evidence="1">
    <location>
        <begin position="25"/>
        <end position="59"/>
    </location>
</feature>
<dbReference type="Gene3D" id="2.40.160.10">
    <property type="entry name" value="Porin"/>
    <property type="match status" value="1"/>
</dbReference>
<evidence type="ECO:0000313" key="4">
    <source>
        <dbReference type="Proteomes" id="UP000826722"/>
    </source>
</evidence>
<evidence type="ECO:0000256" key="1">
    <source>
        <dbReference type="SAM" id="Coils"/>
    </source>
</evidence>
<feature type="chain" id="PRO_5034531658" evidence="2">
    <location>
        <begin position="27"/>
        <end position="507"/>
    </location>
</feature>
<dbReference type="AlphaFoldDB" id="A0A8D5G755"/>
<dbReference type="Proteomes" id="UP000826722">
    <property type="component" value="Chromosome"/>
</dbReference>
<dbReference type="EMBL" id="AP024110">
    <property type="protein sequence ID" value="BCM24397.1"/>
    <property type="molecule type" value="Genomic_DNA"/>
</dbReference>
<dbReference type="InterPro" id="IPR023614">
    <property type="entry name" value="Porin_dom_sf"/>
</dbReference>
<protein>
    <submittedName>
        <fullName evidence="3">Porin O</fullName>
    </submittedName>
</protein>
<dbReference type="RefSeq" id="WP_221764938.1">
    <property type="nucleotide sequence ID" value="NZ_AP024110.1"/>
</dbReference>
<accession>A0A8D5G755</accession>
<dbReference type="Pfam" id="PF07396">
    <property type="entry name" value="Porin_O_P"/>
    <property type="match status" value="1"/>
</dbReference>
<organism evidence="3 4">
    <name type="scientific">Methyloradius palustris</name>
    <dbReference type="NCBI Taxonomy" id="2778876"/>
    <lineage>
        <taxon>Bacteria</taxon>
        <taxon>Pseudomonadati</taxon>
        <taxon>Pseudomonadota</taxon>
        <taxon>Betaproteobacteria</taxon>
        <taxon>Nitrosomonadales</taxon>
        <taxon>Methylophilaceae</taxon>
        <taxon>Methyloradius</taxon>
    </lineage>
</organism>
<dbReference type="SUPFAM" id="SSF56935">
    <property type="entry name" value="Porins"/>
    <property type="match status" value="1"/>
</dbReference>
<feature type="signal peptide" evidence="2">
    <location>
        <begin position="1"/>
        <end position="26"/>
    </location>
</feature>
<keyword evidence="4" id="KW-1185">Reference proteome</keyword>
<name>A0A8D5G755_9PROT</name>
<gene>
    <name evidence="3" type="primary">oprO_1</name>
    <name evidence="3" type="ORF">ZMTM_06560</name>
</gene>
<dbReference type="KEGG" id="mpau:ZMTM_06560"/>